<dbReference type="EMBL" id="FQZV01000051">
    <property type="protein sequence ID" value="SHJ89689.1"/>
    <property type="molecule type" value="Genomic_DNA"/>
</dbReference>
<dbReference type="Pfam" id="PF07992">
    <property type="entry name" value="Pyr_redox_2"/>
    <property type="match status" value="1"/>
</dbReference>
<keyword evidence="8" id="KW-0472">Membrane</keyword>
<keyword evidence="4" id="KW-0274">FAD</keyword>
<name>A0A1M6N1T2_9FIRM</name>
<dbReference type="RefSeq" id="WP_110942185.1">
    <property type="nucleotide sequence ID" value="NZ_FQZV01000051.1"/>
</dbReference>
<dbReference type="PANTHER" id="PTHR43706">
    <property type="entry name" value="NADH DEHYDROGENASE"/>
    <property type="match status" value="1"/>
</dbReference>
<accession>A0A1M6N1T2</accession>
<dbReference type="Proteomes" id="UP000184536">
    <property type="component" value="Unassembled WGS sequence"/>
</dbReference>
<organism evidence="10 11">
    <name type="scientific">Geosporobacter subterraneus DSM 17957</name>
    <dbReference type="NCBI Taxonomy" id="1121919"/>
    <lineage>
        <taxon>Bacteria</taxon>
        <taxon>Bacillati</taxon>
        <taxon>Bacillota</taxon>
        <taxon>Clostridia</taxon>
        <taxon>Peptostreptococcales</taxon>
        <taxon>Thermotaleaceae</taxon>
        <taxon>Geosporobacter</taxon>
    </lineage>
</organism>
<dbReference type="PRINTS" id="PR00368">
    <property type="entry name" value="FADPNR"/>
</dbReference>
<evidence type="ECO:0000313" key="10">
    <source>
        <dbReference type="EMBL" id="SHJ89689.1"/>
    </source>
</evidence>
<dbReference type="GO" id="GO:0050136">
    <property type="term" value="F:NADH dehydrogenase (quinone) (non-electrogenic) activity"/>
    <property type="evidence" value="ECO:0007669"/>
    <property type="project" value="UniProtKB-EC"/>
</dbReference>
<evidence type="ECO:0000256" key="8">
    <source>
        <dbReference type="SAM" id="Phobius"/>
    </source>
</evidence>
<dbReference type="PRINTS" id="PR00469">
    <property type="entry name" value="PNDRDTASEII"/>
</dbReference>
<dbReference type="OrthoDB" id="9781621at2"/>
<proteinExistence type="inferred from homology"/>
<evidence type="ECO:0000256" key="2">
    <source>
        <dbReference type="ARBA" id="ARBA00012637"/>
    </source>
</evidence>
<dbReference type="STRING" id="1121919.SAMN02745975_03169"/>
<evidence type="ECO:0000313" key="11">
    <source>
        <dbReference type="Proteomes" id="UP000184536"/>
    </source>
</evidence>
<evidence type="ECO:0000259" key="9">
    <source>
        <dbReference type="Pfam" id="PF07992"/>
    </source>
</evidence>
<comment type="catalytic activity">
    <reaction evidence="7">
        <text>a quinone + NADH + H(+) = a quinol + NAD(+)</text>
        <dbReference type="Rhea" id="RHEA:46160"/>
        <dbReference type="ChEBI" id="CHEBI:15378"/>
        <dbReference type="ChEBI" id="CHEBI:24646"/>
        <dbReference type="ChEBI" id="CHEBI:57540"/>
        <dbReference type="ChEBI" id="CHEBI:57945"/>
        <dbReference type="ChEBI" id="CHEBI:132124"/>
        <dbReference type="EC" id="1.6.5.9"/>
    </reaction>
</comment>
<keyword evidence="11" id="KW-1185">Reference proteome</keyword>
<keyword evidence="3" id="KW-0285">Flavoprotein</keyword>
<feature type="domain" description="FAD/NAD(P)-binding" evidence="9">
    <location>
        <begin position="3"/>
        <end position="302"/>
    </location>
</feature>
<protein>
    <recommendedName>
        <fullName evidence="2">NADH:ubiquinone reductase (non-electrogenic)</fullName>
        <ecNumber evidence="2">1.6.5.9</ecNumber>
    </recommendedName>
</protein>
<keyword evidence="6" id="KW-0520">NAD</keyword>
<feature type="transmembrane region" description="Helical" evidence="8">
    <location>
        <begin position="529"/>
        <end position="553"/>
    </location>
</feature>
<sequence length="608" mass="68406">MKRVIVLGAGYAGVEAALTLHKKLKKEPVKISIIDVHERHTLLTELHEVAGNRVDEESVKVYLKDIFKFTDVEIIRDKITSIDFENQNLMSEKNQYGYDYLVIGCGSEPAYFGIEGMEENAFTLWSLEDAKKINEHIRTMFQLASKESDSEKRQSYLTFVVGGGGFTGIEMIGELIQWVPVLCKEYNVSRNEVRLIVVEAMDKILPVLHQSLIEKAMRYLAKNHIQVLTNSPITKVSGDEILIKDGTSIPTRTLIWTGGIKVNRFIDTLGFPAAPRGRGRIEVNEYTQSTKYPNVFFVGDNSYFVEENGSALPPLVESALHTGKSAAMNIVNMIHDKPLEKCKPKLHGVMVSIGRKYAVADTMGMRTSGIMAMFIKHMVNVHYQFGIGGFEQVIRYLKHQFTHKRKDDNLIKKHLTHETFSFWMVIMRVYLGYMWLMQGMHKYSDGWFSKVSIYAQRVAAGAADVTAAASQAADAVASASQVVDAATGTVLQGMNLIGQNTPDWYAWICETIIVPNALLFQRLIVITELGLGIAFITGTFTFIAALVSIGMNINFLLSTGLWDYWYIVTSIACLGGAGRSFGVDHYLMPWLMRQWRYFVRNKGIKINI</sequence>
<dbReference type="Gene3D" id="3.50.50.100">
    <property type="match status" value="1"/>
</dbReference>
<keyword evidence="8" id="KW-1133">Transmembrane helix</keyword>
<dbReference type="EC" id="1.6.5.9" evidence="2"/>
<dbReference type="InterPro" id="IPR036188">
    <property type="entry name" value="FAD/NAD-bd_sf"/>
</dbReference>
<dbReference type="AlphaFoldDB" id="A0A1M6N1T2"/>
<dbReference type="InterPro" id="IPR045024">
    <property type="entry name" value="NDH-2"/>
</dbReference>
<keyword evidence="5" id="KW-0560">Oxidoreductase</keyword>
<evidence type="ECO:0000256" key="3">
    <source>
        <dbReference type="ARBA" id="ARBA00022630"/>
    </source>
</evidence>
<gene>
    <name evidence="10" type="ORF">SAMN02745975_03169</name>
</gene>
<reference evidence="11" key="1">
    <citation type="submission" date="2016-11" db="EMBL/GenBank/DDBJ databases">
        <authorList>
            <person name="Varghese N."/>
            <person name="Submissions S."/>
        </authorList>
    </citation>
    <scope>NUCLEOTIDE SEQUENCE [LARGE SCALE GENOMIC DNA]</scope>
    <source>
        <strain evidence="11">DSM 17957</strain>
    </source>
</reference>
<evidence type="ECO:0000256" key="1">
    <source>
        <dbReference type="ARBA" id="ARBA00005272"/>
    </source>
</evidence>
<dbReference type="InterPro" id="IPR023753">
    <property type="entry name" value="FAD/NAD-binding_dom"/>
</dbReference>
<evidence type="ECO:0000256" key="6">
    <source>
        <dbReference type="ARBA" id="ARBA00023027"/>
    </source>
</evidence>
<feature type="transmembrane region" description="Helical" evidence="8">
    <location>
        <begin position="420"/>
        <end position="436"/>
    </location>
</feature>
<dbReference type="SUPFAM" id="SSF51905">
    <property type="entry name" value="FAD/NAD(P)-binding domain"/>
    <property type="match status" value="2"/>
</dbReference>
<evidence type="ECO:0000256" key="7">
    <source>
        <dbReference type="ARBA" id="ARBA00047599"/>
    </source>
</evidence>
<keyword evidence="8" id="KW-0812">Transmembrane</keyword>
<dbReference type="PANTHER" id="PTHR43706:SF47">
    <property type="entry name" value="EXTERNAL NADH-UBIQUINONE OXIDOREDUCTASE 1, MITOCHONDRIAL-RELATED"/>
    <property type="match status" value="1"/>
</dbReference>
<evidence type="ECO:0000256" key="4">
    <source>
        <dbReference type="ARBA" id="ARBA00022827"/>
    </source>
</evidence>
<evidence type="ECO:0000256" key="5">
    <source>
        <dbReference type="ARBA" id="ARBA00023002"/>
    </source>
</evidence>
<comment type="similarity">
    <text evidence="1">Belongs to the NADH dehydrogenase family.</text>
</comment>
<feature type="transmembrane region" description="Helical" evidence="8">
    <location>
        <begin position="565"/>
        <end position="587"/>
    </location>
</feature>